<dbReference type="AlphaFoldDB" id="A0A6L5XLD9"/>
<keyword evidence="1" id="KW-0812">Transmembrane</keyword>
<organism evidence="3 4">
    <name type="scientific">Desulfovibrio porci</name>
    <dbReference type="NCBI Taxonomy" id="2605782"/>
    <lineage>
        <taxon>Bacteria</taxon>
        <taxon>Pseudomonadati</taxon>
        <taxon>Thermodesulfobacteriota</taxon>
        <taxon>Desulfovibrionia</taxon>
        <taxon>Desulfovibrionales</taxon>
        <taxon>Desulfovibrionaceae</taxon>
        <taxon>Desulfovibrio</taxon>
    </lineage>
</organism>
<evidence type="ECO:0000259" key="2">
    <source>
        <dbReference type="Pfam" id="PF01757"/>
    </source>
</evidence>
<gene>
    <name evidence="3" type="ORF">FYJ44_08635</name>
</gene>
<dbReference type="PANTHER" id="PTHR23028">
    <property type="entry name" value="ACETYLTRANSFERASE"/>
    <property type="match status" value="1"/>
</dbReference>
<keyword evidence="1" id="KW-1133">Transmembrane helix</keyword>
<keyword evidence="1" id="KW-0472">Membrane</keyword>
<feature type="transmembrane region" description="Helical" evidence="1">
    <location>
        <begin position="12"/>
        <end position="35"/>
    </location>
</feature>
<feature type="transmembrane region" description="Helical" evidence="1">
    <location>
        <begin position="320"/>
        <end position="340"/>
    </location>
</feature>
<keyword evidence="3" id="KW-0808">Transferase</keyword>
<protein>
    <submittedName>
        <fullName evidence="3">Acyltransferase</fullName>
    </submittedName>
</protein>
<feature type="transmembrane region" description="Helical" evidence="1">
    <location>
        <begin position="254"/>
        <end position="271"/>
    </location>
</feature>
<dbReference type="RefSeq" id="WP_154511200.1">
    <property type="nucleotide sequence ID" value="NZ_JAXELC010000040.1"/>
</dbReference>
<dbReference type="InterPro" id="IPR050879">
    <property type="entry name" value="Acyltransferase_3"/>
</dbReference>
<proteinExistence type="predicted"/>
<keyword evidence="4" id="KW-1185">Reference proteome</keyword>
<evidence type="ECO:0000256" key="1">
    <source>
        <dbReference type="SAM" id="Phobius"/>
    </source>
</evidence>
<reference evidence="3 4" key="1">
    <citation type="submission" date="2019-09" db="EMBL/GenBank/DDBJ databases">
        <title>In-depth cultivation of the pig gut microbiome towards novel bacterial diversity and tailored functional studies.</title>
        <authorList>
            <person name="Wylensek D."/>
            <person name="Hitch T.C.A."/>
            <person name="Clavel T."/>
        </authorList>
    </citation>
    <scope>NUCLEOTIDE SEQUENCE [LARGE SCALE GENOMIC DNA]</scope>
    <source>
        <strain evidence="3 4">PG-178-WT-4</strain>
    </source>
</reference>
<evidence type="ECO:0000313" key="4">
    <source>
        <dbReference type="Proteomes" id="UP000477488"/>
    </source>
</evidence>
<dbReference type="Pfam" id="PF01757">
    <property type="entry name" value="Acyl_transf_3"/>
    <property type="match status" value="1"/>
</dbReference>
<feature type="transmembrane region" description="Helical" evidence="1">
    <location>
        <begin position="55"/>
        <end position="73"/>
    </location>
</feature>
<feature type="transmembrane region" description="Helical" evidence="1">
    <location>
        <begin position="198"/>
        <end position="220"/>
    </location>
</feature>
<feature type="domain" description="Acyltransferase 3" evidence="2">
    <location>
        <begin position="8"/>
        <end position="332"/>
    </location>
</feature>
<dbReference type="GO" id="GO:0016747">
    <property type="term" value="F:acyltransferase activity, transferring groups other than amino-acyl groups"/>
    <property type="evidence" value="ECO:0007669"/>
    <property type="project" value="InterPro"/>
</dbReference>
<dbReference type="InterPro" id="IPR002656">
    <property type="entry name" value="Acyl_transf_3_dom"/>
</dbReference>
<sequence length="359" mass="40397">MAQGDKILSIQALRGIAAILVVVFHAQVLLEKFVAKGAQPAWLNSIPLLAKGGQVGVDIFFVISGLVIVYTCWDRFGCPVNAAFFLKKRIFRIFPVYWLNLVPWVIVFLFFSHALASHPVFNLEQTIFSFFLIPCFNGMNGPLNTYYLLGAAWALTYEFYFYLLVTLALFFDRKWFVPIIIVCFAGGTFIPQKETIPLLTIFSSSLLAEFLYGMAIGYALRRAVRIPKWSALSALLLAPALFWGSEYLPFYRGYSWGIPAALLVFGVVFLDRAGTLRMPCWLSAVGNSSYSLYLSHGIVQSALGKILTLSGMWPALSGDLYVFLISLISILTGYCCWLLTEKPLDAWFSRRFLRREAAR</sequence>
<accession>A0A6L5XLD9</accession>
<feature type="transmembrane region" description="Helical" evidence="1">
    <location>
        <begin position="175"/>
        <end position="192"/>
    </location>
</feature>
<feature type="transmembrane region" description="Helical" evidence="1">
    <location>
        <begin position="229"/>
        <end position="248"/>
    </location>
</feature>
<keyword evidence="3" id="KW-0012">Acyltransferase</keyword>
<dbReference type="GO" id="GO:0016020">
    <property type="term" value="C:membrane"/>
    <property type="evidence" value="ECO:0007669"/>
    <property type="project" value="TreeGrafter"/>
</dbReference>
<dbReference type="EMBL" id="VUMH01000008">
    <property type="protein sequence ID" value="MSS28103.1"/>
    <property type="molecule type" value="Genomic_DNA"/>
</dbReference>
<feature type="transmembrane region" description="Helical" evidence="1">
    <location>
        <begin position="94"/>
        <end position="116"/>
    </location>
</feature>
<dbReference type="GO" id="GO:0000271">
    <property type="term" value="P:polysaccharide biosynthetic process"/>
    <property type="evidence" value="ECO:0007669"/>
    <property type="project" value="TreeGrafter"/>
</dbReference>
<feature type="transmembrane region" description="Helical" evidence="1">
    <location>
        <begin position="292"/>
        <end position="314"/>
    </location>
</feature>
<dbReference type="Proteomes" id="UP000477488">
    <property type="component" value="Unassembled WGS sequence"/>
</dbReference>
<feature type="transmembrane region" description="Helical" evidence="1">
    <location>
        <begin position="146"/>
        <end position="170"/>
    </location>
</feature>
<evidence type="ECO:0000313" key="3">
    <source>
        <dbReference type="EMBL" id="MSS28103.1"/>
    </source>
</evidence>
<comment type="caution">
    <text evidence="3">The sequence shown here is derived from an EMBL/GenBank/DDBJ whole genome shotgun (WGS) entry which is preliminary data.</text>
</comment>
<name>A0A6L5XLD9_9BACT</name>
<dbReference type="PANTHER" id="PTHR23028:SF131">
    <property type="entry name" value="BLR2367 PROTEIN"/>
    <property type="match status" value="1"/>
</dbReference>